<evidence type="ECO:0000313" key="6">
    <source>
        <dbReference type="EMBL" id="TLD71743.1"/>
    </source>
</evidence>
<dbReference type="FunFam" id="1.10.10.60:FF:000141">
    <property type="entry name" value="TetR family transcriptional regulator"/>
    <property type="match status" value="1"/>
</dbReference>
<dbReference type="SUPFAM" id="SSF48498">
    <property type="entry name" value="Tetracyclin repressor-like, C-terminal domain"/>
    <property type="match status" value="1"/>
</dbReference>
<dbReference type="InterPro" id="IPR036271">
    <property type="entry name" value="Tet_transcr_reg_TetR-rel_C_sf"/>
</dbReference>
<organism evidence="6 7">
    <name type="scientific">Phragmitibacter flavus</name>
    <dbReference type="NCBI Taxonomy" id="2576071"/>
    <lineage>
        <taxon>Bacteria</taxon>
        <taxon>Pseudomonadati</taxon>
        <taxon>Verrucomicrobiota</taxon>
        <taxon>Verrucomicrobiia</taxon>
        <taxon>Verrucomicrobiales</taxon>
        <taxon>Verrucomicrobiaceae</taxon>
        <taxon>Phragmitibacter</taxon>
    </lineage>
</organism>
<gene>
    <name evidence="6" type="ORF">FEM03_06280</name>
</gene>
<keyword evidence="1" id="KW-0805">Transcription regulation</keyword>
<dbReference type="RefSeq" id="WP_138085337.1">
    <property type="nucleotide sequence ID" value="NZ_VAUV01000004.1"/>
</dbReference>
<dbReference type="Gene3D" id="1.10.10.60">
    <property type="entry name" value="Homeodomain-like"/>
    <property type="match status" value="1"/>
</dbReference>
<keyword evidence="2 4" id="KW-0238">DNA-binding</keyword>
<comment type="caution">
    <text evidence="6">The sequence shown here is derived from an EMBL/GenBank/DDBJ whole genome shotgun (WGS) entry which is preliminary data.</text>
</comment>
<dbReference type="PRINTS" id="PR00455">
    <property type="entry name" value="HTHTETR"/>
</dbReference>
<dbReference type="EMBL" id="VAUV01000004">
    <property type="protein sequence ID" value="TLD71743.1"/>
    <property type="molecule type" value="Genomic_DNA"/>
</dbReference>
<evidence type="ECO:0000256" key="1">
    <source>
        <dbReference type="ARBA" id="ARBA00023015"/>
    </source>
</evidence>
<evidence type="ECO:0000256" key="4">
    <source>
        <dbReference type="PROSITE-ProRule" id="PRU00335"/>
    </source>
</evidence>
<feature type="domain" description="HTH tetR-type" evidence="5">
    <location>
        <begin position="16"/>
        <end position="76"/>
    </location>
</feature>
<dbReference type="OrthoDB" id="188429at2"/>
<dbReference type="AlphaFoldDB" id="A0A5R8KHE9"/>
<protein>
    <submittedName>
        <fullName evidence="6">TetR/AcrR family transcriptional regulator</fullName>
    </submittedName>
</protein>
<dbReference type="GO" id="GO:0003700">
    <property type="term" value="F:DNA-binding transcription factor activity"/>
    <property type="evidence" value="ECO:0007669"/>
    <property type="project" value="TreeGrafter"/>
</dbReference>
<dbReference type="PROSITE" id="PS50977">
    <property type="entry name" value="HTH_TETR_2"/>
    <property type="match status" value="1"/>
</dbReference>
<dbReference type="Pfam" id="PF00440">
    <property type="entry name" value="TetR_N"/>
    <property type="match status" value="1"/>
</dbReference>
<dbReference type="PANTHER" id="PTHR30055">
    <property type="entry name" value="HTH-TYPE TRANSCRIPTIONAL REGULATOR RUTR"/>
    <property type="match status" value="1"/>
</dbReference>
<dbReference type="GO" id="GO:0000976">
    <property type="term" value="F:transcription cis-regulatory region binding"/>
    <property type="evidence" value="ECO:0007669"/>
    <property type="project" value="TreeGrafter"/>
</dbReference>
<sequence>MNTASASPPRRLRERQRKLENLLDAAGEVFAKKGFHNTSMEDIAAAAEYATGTLYRYFPSKEALYVGLLESRYAAVIAEVKSRVAQTDNPLDGLRAVISAQVDSMRRDLSILQIFFGERMEAGSKSDRWAHIESLHQEFHEWLAEGFARGQLAGVFLPGDPKLYVMAIQGMLSALLRDWVKSSGPTADIEQQKNFLIEFSLRAICVNPTQTS</sequence>
<accession>A0A5R8KHE9</accession>
<name>A0A5R8KHE9_9BACT</name>
<evidence type="ECO:0000256" key="2">
    <source>
        <dbReference type="ARBA" id="ARBA00023125"/>
    </source>
</evidence>
<dbReference type="Gene3D" id="1.10.357.10">
    <property type="entry name" value="Tetracycline Repressor, domain 2"/>
    <property type="match status" value="1"/>
</dbReference>
<proteinExistence type="predicted"/>
<evidence type="ECO:0000256" key="3">
    <source>
        <dbReference type="ARBA" id="ARBA00023163"/>
    </source>
</evidence>
<dbReference type="InterPro" id="IPR041490">
    <property type="entry name" value="KstR2_TetR_C"/>
</dbReference>
<reference evidence="6 7" key="1">
    <citation type="submission" date="2019-05" db="EMBL/GenBank/DDBJ databases">
        <title>Verrucobacter flavum gen. nov., sp. nov. a new member of the family Verrucomicrobiaceae.</title>
        <authorList>
            <person name="Szuroczki S."/>
            <person name="Abbaszade G."/>
            <person name="Szabo A."/>
            <person name="Felfoldi T."/>
            <person name="Schumann P."/>
            <person name="Boka K."/>
            <person name="Keki Z."/>
            <person name="Toumi M."/>
            <person name="Toth E."/>
        </authorList>
    </citation>
    <scope>NUCLEOTIDE SEQUENCE [LARGE SCALE GENOMIC DNA]</scope>
    <source>
        <strain evidence="6 7">MG-N-17</strain>
    </source>
</reference>
<dbReference type="PANTHER" id="PTHR30055:SF234">
    <property type="entry name" value="HTH-TYPE TRANSCRIPTIONAL REGULATOR BETI"/>
    <property type="match status" value="1"/>
</dbReference>
<dbReference type="InterPro" id="IPR050109">
    <property type="entry name" value="HTH-type_TetR-like_transc_reg"/>
</dbReference>
<keyword evidence="7" id="KW-1185">Reference proteome</keyword>
<dbReference type="InterPro" id="IPR009057">
    <property type="entry name" value="Homeodomain-like_sf"/>
</dbReference>
<evidence type="ECO:0000259" key="5">
    <source>
        <dbReference type="PROSITE" id="PS50977"/>
    </source>
</evidence>
<dbReference type="InterPro" id="IPR001647">
    <property type="entry name" value="HTH_TetR"/>
</dbReference>
<keyword evidence="3" id="KW-0804">Transcription</keyword>
<dbReference type="Pfam" id="PF17932">
    <property type="entry name" value="TetR_C_24"/>
    <property type="match status" value="1"/>
</dbReference>
<dbReference type="Proteomes" id="UP000306196">
    <property type="component" value="Unassembled WGS sequence"/>
</dbReference>
<dbReference type="SUPFAM" id="SSF46689">
    <property type="entry name" value="Homeodomain-like"/>
    <property type="match status" value="1"/>
</dbReference>
<feature type="DNA-binding region" description="H-T-H motif" evidence="4">
    <location>
        <begin position="39"/>
        <end position="58"/>
    </location>
</feature>
<evidence type="ECO:0000313" key="7">
    <source>
        <dbReference type="Proteomes" id="UP000306196"/>
    </source>
</evidence>